<evidence type="ECO:0000313" key="1">
    <source>
        <dbReference type="EMBL" id="GLB45274.1"/>
    </source>
</evidence>
<sequence length="71" mass="7675">MLIWPEADSSVGSPSPVGHRLIFRSSAFFNSDCNQTAAETSTSQRQCRSEWGSVASLASLVTPSRAVLTTW</sequence>
<protein>
    <submittedName>
        <fullName evidence="1">Uncharacterized protein</fullName>
    </submittedName>
</protein>
<proteinExistence type="predicted"/>
<gene>
    <name evidence="1" type="ORF">LshimejAT787_2100340</name>
</gene>
<organism evidence="1 2">
    <name type="scientific">Lyophyllum shimeji</name>
    <name type="common">Hon-shimeji</name>
    <name type="synonym">Tricholoma shimeji</name>
    <dbReference type="NCBI Taxonomy" id="47721"/>
    <lineage>
        <taxon>Eukaryota</taxon>
        <taxon>Fungi</taxon>
        <taxon>Dikarya</taxon>
        <taxon>Basidiomycota</taxon>
        <taxon>Agaricomycotina</taxon>
        <taxon>Agaricomycetes</taxon>
        <taxon>Agaricomycetidae</taxon>
        <taxon>Agaricales</taxon>
        <taxon>Tricholomatineae</taxon>
        <taxon>Lyophyllaceae</taxon>
        <taxon>Lyophyllum</taxon>
    </lineage>
</organism>
<evidence type="ECO:0000313" key="2">
    <source>
        <dbReference type="Proteomes" id="UP001063166"/>
    </source>
</evidence>
<comment type="caution">
    <text evidence="1">The sequence shown here is derived from an EMBL/GenBank/DDBJ whole genome shotgun (WGS) entry which is preliminary data.</text>
</comment>
<dbReference type="Proteomes" id="UP001063166">
    <property type="component" value="Unassembled WGS sequence"/>
</dbReference>
<name>A0A9P3Q151_LYOSH</name>
<dbReference type="AlphaFoldDB" id="A0A9P3Q151"/>
<keyword evidence="2" id="KW-1185">Reference proteome</keyword>
<reference evidence="1" key="1">
    <citation type="submission" date="2022-07" db="EMBL/GenBank/DDBJ databases">
        <title>The genome of Lyophyllum shimeji provides insight into the initial evolution of ectomycorrhizal fungal genome.</title>
        <authorList>
            <person name="Kobayashi Y."/>
            <person name="Shibata T."/>
            <person name="Hirakawa H."/>
            <person name="Shigenobu S."/>
            <person name="Nishiyama T."/>
            <person name="Yamada A."/>
            <person name="Hasebe M."/>
            <person name="Kawaguchi M."/>
        </authorList>
    </citation>
    <scope>NUCLEOTIDE SEQUENCE</scope>
    <source>
        <strain evidence="1">AT787</strain>
    </source>
</reference>
<accession>A0A9P3Q151</accession>
<dbReference type="EMBL" id="BRPK01000021">
    <property type="protein sequence ID" value="GLB45274.1"/>
    <property type="molecule type" value="Genomic_DNA"/>
</dbReference>